<gene>
    <name evidence="1" type="ORF">AFM11_06660</name>
</gene>
<proteinExistence type="predicted"/>
<accession>A0A132PRX9</accession>
<dbReference type="Proteomes" id="UP000070612">
    <property type="component" value="Unassembled WGS sequence"/>
</dbReference>
<reference evidence="1 2" key="1">
    <citation type="submission" date="2015-07" db="EMBL/GenBank/DDBJ databases">
        <title>A draft genome sequence of Mycobacterium wolinskyi.</title>
        <authorList>
            <person name="de Man T.J."/>
            <person name="Perry K.A."/>
            <person name="Coulliette A.D."/>
            <person name="Jensen B."/>
            <person name="Toney N.C."/>
            <person name="Limbago B.M."/>
            <person name="Noble-Wang J."/>
        </authorList>
    </citation>
    <scope>NUCLEOTIDE SEQUENCE [LARGE SCALE GENOMIC DNA]</scope>
    <source>
        <strain evidence="1 2">CDC_01</strain>
    </source>
</reference>
<dbReference type="RefSeq" id="WP_067845374.1">
    <property type="nucleotide sequence ID" value="NZ_LGTW01000003.1"/>
</dbReference>
<protein>
    <recommendedName>
        <fullName evidence="3">Polyketide synthase</fullName>
    </recommendedName>
</protein>
<dbReference type="PATRIC" id="fig|59750.3.peg.4530"/>
<dbReference type="STRING" id="59750.AWC31_29015"/>
<dbReference type="EMBL" id="LGTW01000003">
    <property type="protein sequence ID" value="KWX25096.1"/>
    <property type="molecule type" value="Genomic_DNA"/>
</dbReference>
<evidence type="ECO:0000313" key="1">
    <source>
        <dbReference type="EMBL" id="KWX25096.1"/>
    </source>
</evidence>
<name>A0A132PRX9_9MYCO</name>
<sequence>MAAPLLAGASGVTCWIADHATATPPRPVDLSTTSNVLDSVLAAELHGAQAAMGCAAEDILVAALGRTVARVIGDGILVIDVDTHDGPSRRVAVPCVSQRGLSGSELLATARSATTGTAPIGAAVRIGYGEGVFAEPGEYLLELRVHPGPAGGLTVGWSFDVRSFDAYTVEELAEQFPSALIEVTSG</sequence>
<comment type="caution">
    <text evidence="1">The sequence shown here is derived from an EMBL/GenBank/DDBJ whole genome shotgun (WGS) entry which is preliminary data.</text>
</comment>
<dbReference type="AlphaFoldDB" id="A0A132PRX9"/>
<evidence type="ECO:0008006" key="3">
    <source>
        <dbReference type="Google" id="ProtNLM"/>
    </source>
</evidence>
<evidence type="ECO:0000313" key="2">
    <source>
        <dbReference type="Proteomes" id="UP000070612"/>
    </source>
</evidence>
<organism evidence="1 2">
    <name type="scientific">Mycolicibacterium wolinskyi</name>
    <dbReference type="NCBI Taxonomy" id="59750"/>
    <lineage>
        <taxon>Bacteria</taxon>
        <taxon>Bacillati</taxon>
        <taxon>Actinomycetota</taxon>
        <taxon>Actinomycetes</taxon>
        <taxon>Mycobacteriales</taxon>
        <taxon>Mycobacteriaceae</taxon>
        <taxon>Mycolicibacterium</taxon>
    </lineage>
</organism>
<keyword evidence="2" id="KW-1185">Reference proteome</keyword>
<dbReference type="SUPFAM" id="SSF52777">
    <property type="entry name" value="CoA-dependent acyltransferases"/>
    <property type="match status" value="1"/>
</dbReference>